<organism evidence="1">
    <name type="scientific">uncultured Caudovirales phage</name>
    <dbReference type="NCBI Taxonomy" id="2100421"/>
    <lineage>
        <taxon>Viruses</taxon>
        <taxon>Duplodnaviria</taxon>
        <taxon>Heunggongvirae</taxon>
        <taxon>Uroviricota</taxon>
        <taxon>Caudoviricetes</taxon>
        <taxon>Peduoviridae</taxon>
        <taxon>Maltschvirus</taxon>
        <taxon>Maltschvirus maltsch</taxon>
    </lineage>
</organism>
<evidence type="ECO:0000313" key="1">
    <source>
        <dbReference type="EMBL" id="CAB4157729.1"/>
    </source>
</evidence>
<name>A0A6J5NEW3_9CAUD</name>
<reference evidence="1" key="1">
    <citation type="submission" date="2020-04" db="EMBL/GenBank/DDBJ databases">
        <authorList>
            <person name="Chiriac C."/>
            <person name="Salcher M."/>
            <person name="Ghai R."/>
            <person name="Kavagutti S V."/>
        </authorList>
    </citation>
    <scope>NUCLEOTIDE SEQUENCE</scope>
</reference>
<dbReference type="EMBL" id="LR796658">
    <property type="protein sequence ID" value="CAB4157729.1"/>
    <property type="molecule type" value="Genomic_DNA"/>
</dbReference>
<sequence>MNVSEAAVERRKARGTYDGLCADCRNGRANEIKYNGTVCRPWRGEVDEDFNPIDRNLKLYLPGLRTCGHKDCVNKEHIRRTPQPLELERNDISYRTGRLSELQDYLQELSA</sequence>
<gene>
    <name evidence="1" type="ORF">UFOVP692_40</name>
</gene>
<protein>
    <submittedName>
        <fullName evidence="1">Uncharacterized protein</fullName>
    </submittedName>
</protein>
<accession>A0A6J5NEW3</accession>
<proteinExistence type="predicted"/>